<keyword evidence="1" id="KW-1133">Transmembrane helix</keyword>
<evidence type="ECO:0000256" key="1">
    <source>
        <dbReference type="SAM" id="Phobius"/>
    </source>
</evidence>
<dbReference type="Pfam" id="PF11158">
    <property type="entry name" value="DUF2938"/>
    <property type="match status" value="1"/>
</dbReference>
<name>A0ABY8SYY5_9BURK</name>
<accession>A0ABY8SYY5</accession>
<keyword evidence="3" id="KW-1185">Reference proteome</keyword>
<feature type="transmembrane region" description="Helical" evidence="1">
    <location>
        <begin position="70"/>
        <end position="89"/>
    </location>
</feature>
<keyword evidence="1" id="KW-0812">Transmembrane</keyword>
<reference evidence="2 3" key="1">
    <citation type="submission" date="2023-05" db="EMBL/GenBank/DDBJ databases">
        <authorList>
            <person name="Yin Y."/>
            <person name="Lu Z."/>
        </authorList>
    </citation>
    <scope>NUCLEOTIDE SEQUENCE [LARGE SCALE GENOMIC DNA]</scope>
    <source>
        <strain evidence="2 3">ZM22</strain>
    </source>
</reference>
<evidence type="ECO:0000313" key="3">
    <source>
        <dbReference type="Proteomes" id="UP001240697"/>
    </source>
</evidence>
<sequence length="160" mass="17830">MGESAGLVLAATVGLGATVVMDLWCWWLRSMGVATLDYAMLGRWCGHWLHGRWFHVPIQKSHAIGAEKPLGWVLHYLTGMVFAVAWLEWFGPWPGVWTALLFGVLTLVLPWLVMQPALGAGLAASKTPRPWLSRGMSLTTHAIFGLAMWACWRLLMLFQS</sequence>
<dbReference type="Proteomes" id="UP001240697">
    <property type="component" value="Chromosome"/>
</dbReference>
<gene>
    <name evidence="2" type="ORF">QMY55_11225</name>
</gene>
<protein>
    <submittedName>
        <fullName evidence="2">DUF2938 family protein</fullName>
    </submittedName>
</protein>
<feature type="transmembrane region" description="Helical" evidence="1">
    <location>
        <begin position="95"/>
        <end position="114"/>
    </location>
</feature>
<keyword evidence="1" id="KW-0472">Membrane</keyword>
<proteinExistence type="predicted"/>
<evidence type="ECO:0000313" key="2">
    <source>
        <dbReference type="EMBL" id="WHS67640.1"/>
    </source>
</evidence>
<dbReference type="InterPro" id="IPR021329">
    <property type="entry name" value="DUF2938"/>
</dbReference>
<feature type="transmembrane region" description="Helical" evidence="1">
    <location>
        <begin position="135"/>
        <end position="155"/>
    </location>
</feature>
<dbReference type="EMBL" id="CP125947">
    <property type="protein sequence ID" value="WHS67640.1"/>
    <property type="molecule type" value="Genomic_DNA"/>
</dbReference>
<organism evidence="2 3">
    <name type="scientific">Comamonas resistens</name>
    <dbReference type="NCBI Taxonomy" id="3046670"/>
    <lineage>
        <taxon>Bacteria</taxon>
        <taxon>Pseudomonadati</taxon>
        <taxon>Pseudomonadota</taxon>
        <taxon>Betaproteobacteria</taxon>
        <taxon>Burkholderiales</taxon>
        <taxon>Comamonadaceae</taxon>
        <taxon>Comamonas</taxon>
    </lineage>
</organism>
<dbReference type="RefSeq" id="WP_283488667.1">
    <property type="nucleotide sequence ID" value="NZ_CP125947.1"/>
</dbReference>